<evidence type="ECO:0000259" key="1">
    <source>
        <dbReference type="Pfam" id="PF12825"/>
    </source>
</evidence>
<proteinExistence type="predicted"/>
<reference evidence="3" key="1">
    <citation type="submission" date="2022-07" db="EMBL/GenBank/DDBJ databases">
        <title>Genome Sequence of Xylaria arbuscula.</title>
        <authorList>
            <person name="Buettner E."/>
        </authorList>
    </citation>
    <scope>NUCLEOTIDE SEQUENCE</scope>
    <source>
        <strain evidence="3">VT107</strain>
    </source>
</reference>
<dbReference type="GO" id="GO:0035091">
    <property type="term" value="F:phosphatidylinositol binding"/>
    <property type="evidence" value="ECO:0007669"/>
    <property type="project" value="TreeGrafter"/>
</dbReference>
<evidence type="ECO:0000259" key="2">
    <source>
        <dbReference type="Pfam" id="PF12828"/>
    </source>
</evidence>
<comment type="caution">
    <text evidence="3">The sequence shown here is derived from an EMBL/GenBank/DDBJ whole genome shotgun (WGS) entry which is preliminary data.</text>
</comment>
<name>A0A9W8N8W6_9PEZI</name>
<dbReference type="InterPro" id="IPR024555">
    <property type="entry name" value="PX-associated"/>
</dbReference>
<organism evidence="3 4">
    <name type="scientific">Xylaria arbuscula</name>
    <dbReference type="NCBI Taxonomy" id="114810"/>
    <lineage>
        <taxon>Eukaryota</taxon>
        <taxon>Fungi</taxon>
        <taxon>Dikarya</taxon>
        <taxon>Ascomycota</taxon>
        <taxon>Pezizomycotina</taxon>
        <taxon>Sordariomycetes</taxon>
        <taxon>Xylariomycetidae</taxon>
        <taxon>Xylariales</taxon>
        <taxon>Xylariaceae</taxon>
        <taxon>Xylaria</taxon>
    </lineage>
</organism>
<keyword evidence="4" id="KW-1185">Reference proteome</keyword>
<dbReference type="InterPro" id="IPR024554">
    <property type="entry name" value="LEC1-like_C"/>
</dbReference>
<dbReference type="PANTHER" id="PTHR47185">
    <property type="entry name" value="PX DOMAIN-CONTAINING PROTEIN YPR097W"/>
    <property type="match status" value="1"/>
</dbReference>
<evidence type="ECO:0000313" key="4">
    <source>
        <dbReference type="Proteomes" id="UP001148614"/>
    </source>
</evidence>
<dbReference type="InterPro" id="IPR047168">
    <property type="entry name" value="LEC1-like"/>
</dbReference>
<dbReference type="Proteomes" id="UP001148614">
    <property type="component" value="Unassembled WGS sequence"/>
</dbReference>
<dbReference type="Pfam" id="PF12828">
    <property type="entry name" value="PXB"/>
    <property type="match status" value="1"/>
</dbReference>
<feature type="domain" description="PX-associated" evidence="2">
    <location>
        <begin position="6"/>
        <end position="131"/>
    </location>
</feature>
<dbReference type="PANTHER" id="PTHR47185:SF2">
    <property type="entry name" value="FUNGAL PROTEIN"/>
    <property type="match status" value="1"/>
</dbReference>
<dbReference type="VEuPathDB" id="FungiDB:F4678DRAFT_415800"/>
<dbReference type="EMBL" id="JANPWZ010001698">
    <property type="protein sequence ID" value="KAJ3563857.1"/>
    <property type="molecule type" value="Genomic_DNA"/>
</dbReference>
<sequence length="679" mass="75925">MTEPGALTAPQLHALLDILIHHETYAEVQSFQSPEAIEKYGWPFVDRGKDGGPAQPHDLSSSPLLQLLLTRLILGAPAERDLSTEFWPVKFKGIMRRLGEADLSDSYDKGTLGTRKRLATAASTVHEAVTRGLLSGVSCEHLPDLHGQYNRENAEDLAKSWRDCICHLVYGNLIDEIFDQLARTSDLELHSPALRGAVEYAILHIATFLHQVFVLSPEGPYLLKLIENIHRLVPYTMVGQTLRIGNAASMINGMSKLFLSKVSIGAISNWIGLTSNASDGMNLMQRIISLVLDWDAAEFRKLVDKFKSDKVSISSEHMGAIDKHLAKDRLQRKAVQEKSIREQTSIIIAIFDSTDKQLVESLTDRQHVSCLEYYAAKLAIRDRERIVDVLCNSTPDLTTAIVLEALGALDPMIRVVHKNVDLRKHLNAIESFLTDFIKTAKSKTQENNAGSSLLTVEDFVGLLQRNRHLLWAYLHDFCKGCPDLRDTWKNWMIEYVFSTFILEYTYSTGRLLTYHCRSAIKRFRQPSKSGSNDEKSIVDIEPNLRDAFNELADDERQAILERIDAHSIHLQKLEKLSEGKMQKIVDATRGSTRASTGGDAGARCPNGPLRFGKDVKGIRAARKSDNPDTFDLQDTKMVTSEPDEKTSTVLPDVSIVIEALGPTFKRMVADLSRDGLPKA</sequence>
<accession>A0A9W8N8W6</accession>
<feature type="domain" description="PX" evidence="1">
    <location>
        <begin position="374"/>
        <end position="493"/>
    </location>
</feature>
<evidence type="ECO:0000313" key="3">
    <source>
        <dbReference type="EMBL" id="KAJ3563857.1"/>
    </source>
</evidence>
<gene>
    <name evidence="3" type="ORF">NPX13_g8053</name>
</gene>
<dbReference type="AlphaFoldDB" id="A0A9W8N8W6"/>
<protein>
    <submittedName>
        <fullName evidence="3">Uncharacterized protein</fullName>
    </submittedName>
</protein>
<feature type="domain" description="PX" evidence="1">
    <location>
        <begin position="175"/>
        <end position="360"/>
    </location>
</feature>
<dbReference type="Pfam" id="PF12825">
    <property type="entry name" value="DUF3818"/>
    <property type="match status" value="2"/>
</dbReference>